<evidence type="ECO:0000313" key="3">
    <source>
        <dbReference type="Proteomes" id="UP000321201"/>
    </source>
</evidence>
<dbReference type="RefSeq" id="WP_147798941.1">
    <property type="nucleotide sequence ID" value="NZ_VPFL01000004.1"/>
</dbReference>
<comment type="caution">
    <text evidence="2">The sequence shown here is derived from an EMBL/GenBank/DDBJ whole genome shotgun (WGS) entry which is preliminary data.</text>
</comment>
<dbReference type="InParanoid" id="A0A5C7EWY8"/>
<keyword evidence="3" id="KW-1185">Reference proteome</keyword>
<evidence type="ECO:0008006" key="4">
    <source>
        <dbReference type="Google" id="ProtNLM"/>
    </source>
</evidence>
<name>A0A5C7EWY8_9PROT</name>
<dbReference type="OrthoDB" id="8526168at2"/>
<sequence length="534" mass="59215">MAEPALLFITSDRLVAYRWRRGQVAREGAFAADEPGRRAFAAYAAGVARRGRTAWLLADLVEEDFRFDTVPHVLGPGRSALLERKLEQLYRSTPFRHAEIREREQEGRRDDRVLFSALTNPHWIAPWVELLTQYKIPLRGIYSVPLVSRRIAKLVPDNELLLITWERDAGVRQTYFKNGHVSFSRLSPLAVGLPMAAGLSLAGDPPSVGDAQLTPTVLKEAARTIQYLQSLSLLPAGRPLPVVIVCSARDKQALGEQLQNTARVRYAYLDIGELAARLQYRGPLPDSDCTALLLHVLAKGRLPNQYATAQHRHYHALGKTRRFARAAVLVAGFGLLLEAGLDLWRAVHLSRQAEALSAQLQRLDHQYRALHATLPQTPPSAAEMRRAVLSLRTLSQASPMPLEVLGSLGQTLAQFPGLQVNHLTWQITSRPDRVQDDLLPAAASPGPQATGRGPTLYRVVQLQGEVRPFHLNDRETLKQVEALQAELIRRGMSVEPIELPLDLRPQVALRGELGVPDAPRRATFALKIVQTAGP</sequence>
<keyword evidence="1" id="KW-0175">Coiled coil</keyword>
<accession>A0A5C7EWY8</accession>
<dbReference type="AlphaFoldDB" id="A0A5C7EWY8"/>
<proteinExistence type="predicted"/>
<gene>
    <name evidence="2" type="ORF">FR698_04270</name>
</gene>
<evidence type="ECO:0000313" key="2">
    <source>
        <dbReference type="EMBL" id="TXF12860.1"/>
    </source>
</evidence>
<dbReference type="EMBL" id="VPFL01000004">
    <property type="protein sequence ID" value="TXF12860.1"/>
    <property type="molecule type" value="Genomic_DNA"/>
</dbReference>
<protein>
    <recommendedName>
        <fullName evidence="4">GspL cytoplasmic actin-ATPase-like domain-containing protein</fullName>
    </recommendedName>
</protein>
<organism evidence="2 3">
    <name type="scientific">Pelomicrobium methylotrophicum</name>
    <dbReference type="NCBI Taxonomy" id="2602750"/>
    <lineage>
        <taxon>Bacteria</taxon>
        <taxon>Pseudomonadati</taxon>
        <taxon>Pseudomonadota</taxon>
        <taxon>Hydrogenophilia</taxon>
        <taxon>Hydrogenophilia incertae sedis</taxon>
        <taxon>Pelomicrobium</taxon>
    </lineage>
</organism>
<reference evidence="2 3" key="1">
    <citation type="submission" date="2019-08" db="EMBL/GenBank/DDBJ databases">
        <title>Pelomicrobium methylotrophicum gen. nov., sp. nov. a moderately thermophilic, facultatively anaerobic, lithoautotrophic and methylotrophic bacterium isolated from a terrestrial mud volcano.</title>
        <authorList>
            <person name="Slobodkina G.B."/>
            <person name="Merkel A.Y."/>
            <person name="Slobodkin A.I."/>
        </authorList>
    </citation>
    <scope>NUCLEOTIDE SEQUENCE [LARGE SCALE GENOMIC DNA]</scope>
    <source>
        <strain evidence="2 3">SM250</strain>
    </source>
</reference>
<dbReference type="Proteomes" id="UP000321201">
    <property type="component" value="Unassembled WGS sequence"/>
</dbReference>
<feature type="coiled-coil region" evidence="1">
    <location>
        <begin position="346"/>
        <end position="373"/>
    </location>
</feature>
<evidence type="ECO:0000256" key="1">
    <source>
        <dbReference type="SAM" id="Coils"/>
    </source>
</evidence>